<dbReference type="Ensembl" id="ENSEBUT00000025513.1">
    <property type="protein sequence ID" value="ENSEBUP00000024937.1"/>
    <property type="gene ID" value="ENSEBUG00000015401.1"/>
</dbReference>
<dbReference type="GO" id="GO:0005518">
    <property type="term" value="F:collagen binding"/>
    <property type="evidence" value="ECO:0007669"/>
    <property type="project" value="TreeGrafter"/>
</dbReference>
<feature type="domain" description="Leprecan-like alpha-helical" evidence="6">
    <location>
        <begin position="38"/>
        <end position="347"/>
    </location>
</feature>
<comment type="similarity">
    <text evidence="1">Belongs to the leprecan family.</text>
</comment>
<keyword evidence="4" id="KW-0802">TPR repeat</keyword>
<evidence type="ECO:0000313" key="8">
    <source>
        <dbReference type="Proteomes" id="UP000694388"/>
    </source>
</evidence>
<dbReference type="InterPro" id="IPR019734">
    <property type="entry name" value="TPR_rpt"/>
</dbReference>
<dbReference type="Pfam" id="PF23557">
    <property type="entry name" value="TPR_leprecan"/>
    <property type="match status" value="1"/>
</dbReference>
<dbReference type="SUPFAM" id="SSF48452">
    <property type="entry name" value="TPR-like"/>
    <property type="match status" value="1"/>
</dbReference>
<dbReference type="GO" id="GO:0005783">
    <property type="term" value="C:endoplasmic reticulum"/>
    <property type="evidence" value="ECO:0007669"/>
    <property type="project" value="TreeGrafter"/>
</dbReference>
<dbReference type="InterPro" id="IPR056585">
    <property type="entry name" value="Leprecan_dom"/>
</dbReference>
<dbReference type="Proteomes" id="UP000694388">
    <property type="component" value="Unplaced"/>
</dbReference>
<reference evidence="7" key="2">
    <citation type="submission" date="2025-09" db="UniProtKB">
        <authorList>
            <consortium name="Ensembl"/>
        </authorList>
    </citation>
    <scope>IDENTIFICATION</scope>
</reference>
<dbReference type="PROSITE" id="PS50005">
    <property type="entry name" value="TPR"/>
    <property type="match status" value="1"/>
</dbReference>
<keyword evidence="3" id="KW-0325">Glycoprotein</keyword>
<organism evidence="7 8">
    <name type="scientific">Eptatretus burgeri</name>
    <name type="common">Inshore hagfish</name>
    <dbReference type="NCBI Taxonomy" id="7764"/>
    <lineage>
        <taxon>Eukaryota</taxon>
        <taxon>Metazoa</taxon>
        <taxon>Chordata</taxon>
        <taxon>Craniata</taxon>
        <taxon>Vertebrata</taxon>
        <taxon>Cyclostomata</taxon>
        <taxon>Myxini</taxon>
        <taxon>Myxiniformes</taxon>
        <taxon>Myxinidae</taxon>
        <taxon>Eptatretinae</taxon>
        <taxon>Eptatretus</taxon>
    </lineage>
</organism>
<dbReference type="Gene3D" id="1.25.40.10">
    <property type="entry name" value="Tetratricopeptide repeat domain"/>
    <property type="match status" value="2"/>
</dbReference>
<dbReference type="PANTHER" id="PTHR13986:SF8">
    <property type="entry name" value="PROLYL 3-HYDROXYLASE 1-LIKE PROTEIN"/>
    <property type="match status" value="1"/>
</dbReference>
<feature type="chain" id="PRO_5034511748" description="Leprecan-like alpha-helical domain-containing protein" evidence="5">
    <location>
        <begin position="22"/>
        <end position="443"/>
    </location>
</feature>
<keyword evidence="8" id="KW-1185">Reference proteome</keyword>
<evidence type="ECO:0000313" key="7">
    <source>
        <dbReference type="Ensembl" id="ENSEBUP00000024937.1"/>
    </source>
</evidence>
<dbReference type="PANTHER" id="PTHR13986">
    <property type="entry name" value="PROTEIN LYSINE HYDROXYLATION COMPLEX COMPONENT"/>
    <property type="match status" value="1"/>
</dbReference>
<dbReference type="InterPro" id="IPR052284">
    <property type="entry name" value="Collagen_mod_leprecan"/>
</dbReference>
<dbReference type="GeneTree" id="ENSGT00940000153814"/>
<feature type="repeat" description="TPR" evidence="4">
    <location>
        <begin position="302"/>
        <end position="335"/>
    </location>
</feature>
<reference evidence="7" key="1">
    <citation type="submission" date="2025-08" db="UniProtKB">
        <authorList>
            <consortium name="Ensembl"/>
        </authorList>
    </citation>
    <scope>IDENTIFICATION</scope>
</reference>
<keyword evidence="2 5" id="KW-0732">Signal</keyword>
<evidence type="ECO:0000256" key="2">
    <source>
        <dbReference type="ARBA" id="ARBA00022729"/>
    </source>
</evidence>
<evidence type="ECO:0000256" key="4">
    <source>
        <dbReference type="PROSITE-ProRule" id="PRU00339"/>
    </source>
</evidence>
<name>A0A8C4R4R5_EPTBU</name>
<accession>A0A8C4R4R5</accession>
<evidence type="ECO:0000256" key="5">
    <source>
        <dbReference type="SAM" id="SignalP"/>
    </source>
</evidence>
<proteinExistence type="inferred from homology"/>
<dbReference type="AlphaFoldDB" id="A0A8C4R4R5"/>
<feature type="signal peptide" evidence="5">
    <location>
        <begin position="1"/>
        <end position="21"/>
    </location>
</feature>
<evidence type="ECO:0000256" key="3">
    <source>
        <dbReference type="ARBA" id="ARBA00023180"/>
    </source>
</evidence>
<sequence length="443" mass="52269">MLNVFYTLWLFMPALLFRVGAQYEQYDFLNFPRQDLQPIESTYQRGLNAYAAEEWGECVRSLELSLRQRRFLRDSQDFCRRNCSDVMSWNFEGKLGVSLTEHSRVVDVDSETRSFGQFLHRAHCLQRCREGLPAFRMPQPSPHLLQDFQQRSPYQYLLVAYFKTKNMPKAVASAYTFMQKNPENNIARKNMHFFLQQPGVSESYIKDLESEEYEVLYHNAVRAYSQGEHEKCANQMEQALRGYLAAFEECTLGCEGPREVHSMEDFYKSIADQYVEVLFCKTGCEKQLLPVSMELPPHKFLATMYHYLQFVYYKLGNFQGAVRAIESYLLFDPTDRIVRQNQLYHHTNREYQGLTESDFTPTVEASRHYNLTNLMWKMLTFAQNVLASEDEMELPQRFEYTPDVMATDEDFDGEGDYEEGFIADWWQEPQYKGDLGIMEKYNY</sequence>
<protein>
    <recommendedName>
        <fullName evidence="6">Leprecan-like alpha-helical domain-containing protein</fullName>
    </recommendedName>
</protein>
<evidence type="ECO:0000256" key="1">
    <source>
        <dbReference type="ARBA" id="ARBA00006487"/>
    </source>
</evidence>
<dbReference type="InterPro" id="IPR011990">
    <property type="entry name" value="TPR-like_helical_dom_sf"/>
</dbReference>
<evidence type="ECO:0000259" key="6">
    <source>
        <dbReference type="Pfam" id="PF23557"/>
    </source>
</evidence>
<dbReference type="GO" id="GO:0030199">
    <property type="term" value="P:collagen fibril organization"/>
    <property type="evidence" value="ECO:0007669"/>
    <property type="project" value="TreeGrafter"/>
</dbReference>